<sequence length="119" mass="13208">MYQDADKRIFFRDPRNPAAPRERGRSSTNSFLPSGESVWSPAATVEMVSPGGDVAVAYEYRRGMRLVRNGRQHINDAVRIGAWYILDEERTPGGDKTPHTARRAFGSTTCRSCAPIPAP</sequence>
<dbReference type="AlphaFoldDB" id="A0A1T3NJE1"/>
<evidence type="ECO:0000256" key="1">
    <source>
        <dbReference type="SAM" id="MobiDB-lite"/>
    </source>
</evidence>
<feature type="region of interest" description="Disordered" evidence="1">
    <location>
        <begin position="1"/>
        <end position="36"/>
    </location>
</feature>
<gene>
    <name evidence="2" type="ORF">B4N89_40905</name>
</gene>
<keyword evidence="3" id="KW-1185">Reference proteome</keyword>
<organism evidence="2 3">
    <name type="scientific">Embleya scabrispora</name>
    <dbReference type="NCBI Taxonomy" id="159449"/>
    <lineage>
        <taxon>Bacteria</taxon>
        <taxon>Bacillati</taxon>
        <taxon>Actinomycetota</taxon>
        <taxon>Actinomycetes</taxon>
        <taxon>Kitasatosporales</taxon>
        <taxon>Streptomycetaceae</taxon>
        <taxon>Embleya</taxon>
    </lineage>
</organism>
<dbReference type="RefSeq" id="WP_078981711.1">
    <property type="nucleotide sequence ID" value="NZ_MWQN01000004.1"/>
</dbReference>
<evidence type="ECO:0000313" key="3">
    <source>
        <dbReference type="Proteomes" id="UP000190037"/>
    </source>
</evidence>
<dbReference type="OrthoDB" id="4137233at2"/>
<reference evidence="2 3" key="1">
    <citation type="submission" date="2017-03" db="EMBL/GenBank/DDBJ databases">
        <title>Draft genome sequence of Streptomyces scabrisporus NF3, endophyte isolated from Amphipterygium adstringens.</title>
        <authorList>
            <person name="Vazquez M."/>
            <person name="Ceapa C.D."/>
            <person name="Rodriguez Luna D."/>
            <person name="Sanchez Esquivel S."/>
        </authorList>
    </citation>
    <scope>NUCLEOTIDE SEQUENCE [LARGE SCALE GENOMIC DNA]</scope>
    <source>
        <strain evidence="2 3">NF3</strain>
    </source>
</reference>
<accession>A0A1T3NJE1</accession>
<name>A0A1T3NJE1_9ACTN</name>
<dbReference type="Proteomes" id="UP000190037">
    <property type="component" value="Unassembled WGS sequence"/>
</dbReference>
<comment type="caution">
    <text evidence="2">The sequence shown here is derived from an EMBL/GenBank/DDBJ whole genome shotgun (WGS) entry which is preliminary data.</text>
</comment>
<protein>
    <submittedName>
        <fullName evidence="2">Uncharacterized protein</fullName>
    </submittedName>
</protein>
<dbReference type="EMBL" id="MWQN01000004">
    <property type="protein sequence ID" value="OPC76953.1"/>
    <property type="molecule type" value="Genomic_DNA"/>
</dbReference>
<proteinExistence type="predicted"/>
<evidence type="ECO:0000313" key="2">
    <source>
        <dbReference type="EMBL" id="OPC76953.1"/>
    </source>
</evidence>
<feature type="compositionally biased region" description="Basic and acidic residues" evidence="1">
    <location>
        <begin position="1"/>
        <end position="25"/>
    </location>
</feature>